<dbReference type="PROSITE" id="PS50082">
    <property type="entry name" value="WD_REPEATS_2"/>
    <property type="match status" value="1"/>
</dbReference>
<evidence type="ECO:0000259" key="5">
    <source>
        <dbReference type="SMART" id="SM01302"/>
    </source>
</evidence>
<dbReference type="Proteomes" id="UP000281549">
    <property type="component" value="Unassembled WGS sequence"/>
</dbReference>
<dbReference type="GO" id="GO:0010506">
    <property type="term" value="P:regulation of autophagy"/>
    <property type="evidence" value="ECO:0007669"/>
    <property type="project" value="TreeGrafter"/>
</dbReference>
<dbReference type="GO" id="GO:0005737">
    <property type="term" value="C:cytoplasm"/>
    <property type="evidence" value="ECO:0007669"/>
    <property type="project" value="TreeGrafter"/>
</dbReference>
<dbReference type="SMART" id="SM01302">
    <property type="entry name" value="Raptor_N"/>
    <property type="match status" value="1"/>
</dbReference>
<dbReference type="GO" id="GO:0030307">
    <property type="term" value="P:positive regulation of cell growth"/>
    <property type="evidence" value="ECO:0007669"/>
    <property type="project" value="TreeGrafter"/>
</dbReference>
<dbReference type="PANTHER" id="PTHR12848:SF16">
    <property type="entry name" value="REGULATORY-ASSOCIATED PROTEIN OF MTOR"/>
    <property type="match status" value="1"/>
</dbReference>
<dbReference type="Pfam" id="PF00400">
    <property type="entry name" value="WD40"/>
    <property type="match status" value="2"/>
</dbReference>
<keyword evidence="2 4" id="KW-0853">WD repeat</keyword>
<dbReference type="Pfam" id="PF14538">
    <property type="entry name" value="Raptor_N"/>
    <property type="match status" value="1"/>
</dbReference>
<keyword evidence="3" id="KW-0677">Repeat</keyword>
<dbReference type="GO" id="GO:0030674">
    <property type="term" value="F:protein-macromolecule adaptor activity"/>
    <property type="evidence" value="ECO:0007669"/>
    <property type="project" value="TreeGrafter"/>
</dbReference>
<dbReference type="GO" id="GO:0031929">
    <property type="term" value="P:TOR signaling"/>
    <property type="evidence" value="ECO:0007669"/>
    <property type="project" value="InterPro"/>
</dbReference>
<dbReference type="InterPro" id="IPR004083">
    <property type="entry name" value="Raptor"/>
</dbReference>
<gene>
    <name evidence="6" type="ORF">ROZALSC1DRAFT_28433</name>
</gene>
<evidence type="ECO:0000256" key="3">
    <source>
        <dbReference type="ARBA" id="ARBA00022737"/>
    </source>
</evidence>
<dbReference type="EMBL" id="ML005122">
    <property type="protein sequence ID" value="RKP20030.1"/>
    <property type="molecule type" value="Genomic_DNA"/>
</dbReference>
<dbReference type="AlphaFoldDB" id="A0A4P9YN34"/>
<evidence type="ECO:0000313" key="6">
    <source>
        <dbReference type="EMBL" id="RKP20030.1"/>
    </source>
</evidence>
<dbReference type="InterPro" id="IPR036322">
    <property type="entry name" value="WD40_repeat_dom_sf"/>
</dbReference>
<sequence>MAFNPYQSDKFKAFIPSDQISEYQDYLTFQCNSYKATEQEVTETWRMRDRLKTVSVGLVVCLNIGVDPPDVIRPNPCATLECWVDTTGQAPGKALENIGKNLQQQYEFWQPRARYRTALDPTTDDVKKLCIGLRKSSKDERVLLHYNGHGVPKPTINGEIWVFNKEYTQYVPLSLYDLLSWVGSPSVFVFDCSCAGYLIQSYNKFEKHEQGMSAIFLAACSKNESLPMNPDLPADLFTSCLTTPIEISIRWFVLQRDLLWHVPMDVAVKIPGKLNDRKTPLGELNWIFTAITDTIAWSVFPRELFKKLFRQDLMVAGLFRNYLLAERIMKSYGCNVTSIPSLPPTSHHELWETWDLVLDMCLSQINDVLKEKKEYEFSSFFEDQLVCFEKWLDRGERRAPIQLPIVLQVLLSQQHRIRALRLIARFVDLGPWAVREALSVGIFPYTLKLLQSPAVELKEVLVYIWCKIICVDLSVQSDLLKDSAFMYFVNILKNVEEPLDRRKMCLLILTLFCKDHPAGQEAICGVEMELESDCLRQWQCVFKGILIKNNQLLKLEFLKDYEKMHLWISDRDANVRASVLFLLTCSLGGEEEIFLDYETKIALSLISLINDSSPIVRNELVIFYSHFIYLYFNKFILAAFDLIEKKGDKSRYSLMDLDKAGFSAFSPVWKAMLVLSVDSYPSVSTLAKHCVDQIHSQFIRKKNRFTSSQPELSSSSMFDSSRSFKTSNFSINPNNNNPIKLPLKSSFLEYSIEFFNKEKSLNLNKWKQQRNWKMKQEYLQSDLDLLKFDEFGVLTNDLDSNIDYCKFHTFDSHLISCSNSTLTIWDWKFGKKINEFKNHENKQCKISNICFLNEENDSMIACASNDGIVRIWKDYNHQFNESLVTSWRCLLDLMPMRNFPNVFVDFWQNCGTLVCAGDSKSIKLWDVEKQSCINDISTHCMVGATCLTTERVGCCLIVAGFVDGSLRFYDKRLKSSNCIVNTFHEHSTAVLNVKLQNQGFRDVISGSAEGDIRYWDVSSTASIKSLNLSRISSLDFHDAYPLIASSSENQDVKIFNSDGHILSNNKYHEGFLGHRISPVTSLSFHSLDTVLAVGSTDGDITIFKATKI</sequence>
<proteinExistence type="inferred from homology"/>
<evidence type="ECO:0000256" key="1">
    <source>
        <dbReference type="ARBA" id="ARBA00009257"/>
    </source>
</evidence>
<evidence type="ECO:0000256" key="4">
    <source>
        <dbReference type="PROSITE-ProRule" id="PRU00221"/>
    </source>
</evidence>
<dbReference type="InterPro" id="IPR011989">
    <property type="entry name" value="ARM-like"/>
</dbReference>
<dbReference type="InterPro" id="IPR016024">
    <property type="entry name" value="ARM-type_fold"/>
</dbReference>
<dbReference type="Gene3D" id="2.130.10.10">
    <property type="entry name" value="YVTN repeat-like/Quinoprotein amine dehydrogenase"/>
    <property type="match status" value="3"/>
</dbReference>
<dbReference type="InterPro" id="IPR015943">
    <property type="entry name" value="WD40/YVTN_repeat-like_dom_sf"/>
</dbReference>
<dbReference type="SUPFAM" id="SSF48371">
    <property type="entry name" value="ARM repeat"/>
    <property type="match status" value="1"/>
</dbReference>
<dbReference type="GO" id="GO:0031931">
    <property type="term" value="C:TORC1 complex"/>
    <property type="evidence" value="ECO:0007669"/>
    <property type="project" value="InterPro"/>
</dbReference>
<reference evidence="7" key="1">
    <citation type="journal article" date="2018" name="Nat. Microbiol.">
        <title>Leveraging single-cell genomics to expand the fungal tree of life.</title>
        <authorList>
            <person name="Ahrendt S.R."/>
            <person name="Quandt C.A."/>
            <person name="Ciobanu D."/>
            <person name="Clum A."/>
            <person name="Salamov A."/>
            <person name="Andreopoulos B."/>
            <person name="Cheng J.F."/>
            <person name="Woyke T."/>
            <person name="Pelin A."/>
            <person name="Henrissat B."/>
            <person name="Reynolds N.K."/>
            <person name="Benny G.L."/>
            <person name="Smith M.E."/>
            <person name="James T.Y."/>
            <person name="Grigoriev I.V."/>
        </authorList>
    </citation>
    <scope>NUCLEOTIDE SEQUENCE [LARGE SCALE GENOMIC DNA]</scope>
    <source>
        <strain evidence="7">CSF55</strain>
    </source>
</reference>
<dbReference type="SUPFAM" id="SSF50978">
    <property type="entry name" value="WD40 repeat-like"/>
    <property type="match status" value="1"/>
</dbReference>
<accession>A0A4P9YN34</accession>
<dbReference type="Gene3D" id="1.25.10.10">
    <property type="entry name" value="Leucine-rich Repeat Variant"/>
    <property type="match status" value="1"/>
</dbReference>
<dbReference type="InterPro" id="IPR001680">
    <property type="entry name" value="WD40_rpt"/>
</dbReference>
<dbReference type="PANTHER" id="PTHR12848">
    <property type="entry name" value="REGULATORY-ASSOCIATED PROTEIN OF MTOR"/>
    <property type="match status" value="1"/>
</dbReference>
<feature type="domain" description="Raptor N-terminal CASPase-like" evidence="5">
    <location>
        <begin position="50"/>
        <end position="203"/>
    </location>
</feature>
<name>A0A4P9YN34_ROZAC</name>
<evidence type="ECO:0000256" key="2">
    <source>
        <dbReference type="ARBA" id="ARBA00022574"/>
    </source>
</evidence>
<dbReference type="InterPro" id="IPR029347">
    <property type="entry name" value="Raptor_N"/>
</dbReference>
<protein>
    <submittedName>
        <fullName evidence="6">WD40 repeat-like protein</fullName>
    </submittedName>
</protein>
<evidence type="ECO:0000313" key="7">
    <source>
        <dbReference type="Proteomes" id="UP000281549"/>
    </source>
</evidence>
<dbReference type="GO" id="GO:0071230">
    <property type="term" value="P:cellular response to amino acid stimulus"/>
    <property type="evidence" value="ECO:0007669"/>
    <property type="project" value="TreeGrafter"/>
</dbReference>
<dbReference type="PRINTS" id="PR01547">
    <property type="entry name" value="YEAST176DUF"/>
</dbReference>
<feature type="repeat" description="WD" evidence="4">
    <location>
        <begin position="983"/>
        <end position="1025"/>
    </location>
</feature>
<comment type="similarity">
    <text evidence="1">Belongs to the WD repeat RAPTOR family.</text>
</comment>
<organism evidence="6 7">
    <name type="scientific">Rozella allomycis (strain CSF55)</name>
    <dbReference type="NCBI Taxonomy" id="988480"/>
    <lineage>
        <taxon>Eukaryota</taxon>
        <taxon>Fungi</taxon>
        <taxon>Fungi incertae sedis</taxon>
        <taxon>Cryptomycota</taxon>
        <taxon>Cryptomycota incertae sedis</taxon>
        <taxon>Rozella</taxon>
    </lineage>
</organism>
<dbReference type="GO" id="GO:0009267">
    <property type="term" value="P:cellular response to starvation"/>
    <property type="evidence" value="ECO:0007669"/>
    <property type="project" value="TreeGrafter"/>
</dbReference>
<dbReference type="SMART" id="SM00320">
    <property type="entry name" value="WD40"/>
    <property type="match status" value="7"/>
</dbReference>